<dbReference type="STRING" id="235205.BAZSYMB_SCAFFOLD00047_6"/>
<reference evidence="7" key="1">
    <citation type="submission" date="2016-06" db="EMBL/GenBank/DDBJ databases">
        <authorList>
            <person name="Olsen C.W."/>
            <person name="Carey S."/>
            <person name="Hinshaw L."/>
            <person name="Karasin A.I."/>
        </authorList>
    </citation>
    <scope>NUCLEOTIDE SEQUENCE [LARGE SCALE GENOMIC DNA]</scope>
    <source>
        <strain evidence="7">BazSymA</strain>
        <strain evidence="8">BazSymB</strain>
    </source>
</reference>
<evidence type="ECO:0000256" key="3">
    <source>
        <dbReference type="ARBA" id="ARBA00022989"/>
    </source>
</evidence>
<dbReference type="EMBL" id="CVUD02000041">
    <property type="protein sequence ID" value="SEH61394.1"/>
    <property type="molecule type" value="Genomic_DNA"/>
</dbReference>
<keyword evidence="4 5" id="KW-0472">Membrane</keyword>
<dbReference type="OrthoDB" id="9807628at2"/>
<sequence>MDFEQIELLYALIPVAILWFFIHHKQSNLEALFAPEVLEKISLDKYGMRLKTRLKLLLLSIILILLALSQPTLDKGEVKIKKHLSDLVVAMDMSYSMLANDIYPSRFEFVKNKLLHSLDKINARRVAVLGFASQTFLVSPLTDDFSSLKFLIKNLRTDMVNLKGTDILNLLQAANELTGKTKSKQILLLTDGGDDDNFKEAVAYATKHNLQIFIFDVASKSGGSIRTENGLLKDPNGNIVHVKENPNIGTLATQTHGKYLKYSLNNNDLSNFIHTFNRHNNSKEVKINQKRQLFYYPLLLALVLLFFAFFSLPRKP</sequence>
<dbReference type="SUPFAM" id="SSF53300">
    <property type="entry name" value="vWA-like"/>
    <property type="match status" value="1"/>
</dbReference>
<evidence type="ECO:0000256" key="1">
    <source>
        <dbReference type="ARBA" id="ARBA00022475"/>
    </source>
</evidence>
<evidence type="ECO:0000313" key="9">
    <source>
        <dbReference type="Proteomes" id="UP000198559"/>
    </source>
</evidence>
<protein>
    <submittedName>
        <fullName evidence="7">von Willebrand factor type A</fullName>
    </submittedName>
</protein>
<evidence type="ECO:0000256" key="2">
    <source>
        <dbReference type="ARBA" id="ARBA00022692"/>
    </source>
</evidence>
<dbReference type="InterPro" id="IPR036465">
    <property type="entry name" value="vWFA_dom_sf"/>
</dbReference>
<dbReference type="Proteomes" id="UP000198559">
    <property type="component" value="Unassembled WGS sequence"/>
</dbReference>
<feature type="transmembrane region" description="Helical" evidence="5">
    <location>
        <begin position="6"/>
        <end position="22"/>
    </location>
</feature>
<evidence type="ECO:0000259" key="6">
    <source>
        <dbReference type="PROSITE" id="PS50234"/>
    </source>
</evidence>
<keyword evidence="2 5" id="KW-0812">Transmembrane</keyword>
<dbReference type="PANTHER" id="PTHR22550:SF5">
    <property type="entry name" value="LEUCINE ZIPPER PROTEIN 4"/>
    <property type="match status" value="1"/>
</dbReference>
<proteinExistence type="predicted"/>
<dbReference type="RefSeq" id="WP_090714296.1">
    <property type="nucleotide sequence ID" value="NZ_CDSC02000010.1"/>
</dbReference>
<evidence type="ECO:0000256" key="4">
    <source>
        <dbReference type="ARBA" id="ARBA00023136"/>
    </source>
</evidence>
<evidence type="ECO:0000313" key="10">
    <source>
        <dbReference type="Proteomes" id="UP000198988"/>
    </source>
</evidence>
<dbReference type="InterPro" id="IPR050768">
    <property type="entry name" value="UPF0353/GerABKA_families"/>
</dbReference>
<dbReference type="Proteomes" id="UP000198988">
    <property type="component" value="Unassembled WGS sequence"/>
</dbReference>
<name>A0A1H6JE95_9GAMM</name>
<dbReference type="PANTHER" id="PTHR22550">
    <property type="entry name" value="SPORE GERMINATION PROTEIN"/>
    <property type="match status" value="1"/>
</dbReference>
<feature type="transmembrane region" description="Helical" evidence="5">
    <location>
        <begin position="54"/>
        <end position="73"/>
    </location>
</feature>
<dbReference type="AlphaFoldDB" id="A0A1H6JE95"/>
<evidence type="ECO:0000313" key="8">
    <source>
        <dbReference type="EMBL" id="SEH61394.1"/>
    </source>
</evidence>
<dbReference type="Gene3D" id="3.40.50.410">
    <property type="entry name" value="von Willebrand factor, type A domain"/>
    <property type="match status" value="1"/>
</dbReference>
<dbReference type="EMBL" id="CDSC02000010">
    <property type="protein sequence ID" value="SEH57172.1"/>
    <property type="molecule type" value="Genomic_DNA"/>
</dbReference>
<accession>A0A1H6JE95</accession>
<keyword evidence="3 5" id="KW-1133">Transmembrane helix</keyword>
<evidence type="ECO:0000313" key="7">
    <source>
        <dbReference type="EMBL" id="SEH57172.1"/>
    </source>
</evidence>
<dbReference type="PROSITE" id="PS50234">
    <property type="entry name" value="VWFA"/>
    <property type="match status" value="1"/>
</dbReference>
<dbReference type="SMART" id="SM00327">
    <property type="entry name" value="VWA"/>
    <property type="match status" value="1"/>
</dbReference>
<organism evidence="7 10">
    <name type="scientific">Bathymodiolus azoricus thioautotrophic gill symbiont</name>
    <dbReference type="NCBI Taxonomy" id="235205"/>
    <lineage>
        <taxon>Bacteria</taxon>
        <taxon>Pseudomonadati</taxon>
        <taxon>Pseudomonadota</taxon>
        <taxon>Gammaproteobacteria</taxon>
        <taxon>sulfur-oxidizing symbionts</taxon>
    </lineage>
</organism>
<evidence type="ECO:0000256" key="5">
    <source>
        <dbReference type="SAM" id="Phobius"/>
    </source>
</evidence>
<dbReference type="InterPro" id="IPR002035">
    <property type="entry name" value="VWF_A"/>
</dbReference>
<reference evidence="9 10" key="2">
    <citation type="submission" date="2016-06" db="EMBL/GenBank/DDBJ databases">
        <authorList>
            <person name="Petersen J."/>
            <person name="Sayavedra L."/>
        </authorList>
    </citation>
    <scope>NUCLEOTIDE SEQUENCE [LARGE SCALE GENOMIC DNA]</scope>
    <source>
        <strain evidence="10">BazSymA</strain>
        <strain evidence="9">BazSymB</strain>
    </source>
</reference>
<feature type="domain" description="VWFA" evidence="6">
    <location>
        <begin position="86"/>
        <end position="276"/>
    </location>
</feature>
<feature type="transmembrane region" description="Helical" evidence="5">
    <location>
        <begin position="293"/>
        <end position="312"/>
    </location>
</feature>
<keyword evidence="1" id="KW-1003">Cell membrane</keyword>
<dbReference type="Pfam" id="PF13519">
    <property type="entry name" value="VWA_2"/>
    <property type="match status" value="1"/>
</dbReference>
<gene>
    <name evidence="7" type="ORF">BAZSYMA_ACONTIG00099_8</name>
    <name evidence="8" type="ORF">BAZSYMB_SCAFFOLD00047_6</name>
</gene>